<organism evidence="3 4">
    <name type="scientific">Microcystis aeruginosa NIES-44</name>
    <dbReference type="NCBI Taxonomy" id="449439"/>
    <lineage>
        <taxon>Bacteria</taxon>
        <taxon>Bacillati</taxon>
        <taxon>Cyanobacteriota</taxon>
        <taxon>Cyanophyceae</taxon>
        <taxon>Oscillatoriophycideae</taxon>
        <taxon>Chroococcales</taxon>
        <taxon>Microcystaceae</taxon>
        <taxon>Microcystis</taxon>
    </lineage>
</organism>
<reference evidence="4" key="1">
    <citation type="journal article" date="2015" name="Genome">
        <title>Whole Genome Sequence of the Non-Microcystin-Producing Microcystis aeruginosa Strain NIES-44.</title>
        <authorList>
            <person name="Okano K."/>
            <person name="Miyata N."/>
            <person name="Ozaki Y."/>
        </authorList>
    </citation>
    <scope>NUCLEOTIDE SEQUENCE [LARGE SCALE GENOMIC DNA]</scope>
    <source>
        <strain evidence="4">NIES-44</strain>
    </source>
</reference>
<dbReference type="Pfam" id="PF04187">
    <property type="entry name" value="Cofac_haem_bdg"/>
    <property type="match status" value="1"/>
</dbReference>
<dbReference type="AlphaFoldDB" id="A0A0A1VZK4"/>
<sequence length="280" mass="32438">MKFSRRFFPVFLALCLLFILLPRAWSFTNSQKEILAALKTAEIIYLGERHDSQADHQAQLAIIEYLQANNPQIAIAFEMFQRPYQIYLDQYLAGKISENQLREKSEYDQRWGFDWEFYAPILRLAKAKKLPVIALNTPTEITRKVAREGLESLSTSEMTYIPPKSEINQDNEEYRQQILAVYQQHTGGKSQGFDRFFLAQVLWDETMADAIAKFWQAHPEYQIIVLAGKGHIAYGYGIPSRVQRRLGDRVSQRSVFLGDAPQSSPEETKKPADYFWQGQN</sequence>
<dbReference type="RefSeq" id="WP_045361438.1">
    <property type="nucleotide sequence ID" value="NZ_BBPA01000068.1"/>
</dbReference>
<accession>A0A0A1VZK4</accession>
<dbReference type="CDD" id="cd14727">
    <property type="entry name" value="ChanN-like"/>
    <property type="match status" value="1"/>
</dbReference>
<evidence type="ECO:0000259" key="2">
    <source>
        <dbReference type="Pfam" id="PF04187"/>
    </source>
</evidence>
<dbReference type="InterPro" id="IPR007314">
    <property type="entry name" value="Cofac_haem-bd_dom"/>
</dbReference>
<comment type="caution">
    <text evidence="3">The sequence shown here is derived from an EMBL/GenBank/DDBJ whole genome shotgun (WGS) entry which is preliminary data.</text>
</comment>
<proteinExistence type="predicted"/>
<dbReference type="Gene3D" id="3.40.50.11550">
    <property type="match status" value="1"/>
</dbReference>
<feature type="region of interest" description="Disordered" evidence="1">
    <location>
        <begin position="256"/>
        <end position="280"/>
    </location>
</feature>
<evidence type="ECO:0000256" key="1">
    <source>
        <dbReference type="SAM" id="MobiDB-lite"/>
    </source>
</evidence>
<evidence type="ECO:0000313" key="4">
    <source>
        <dbReference type="Proteomes" id="UP000030321"/>
    </source>
</evidence>
<protein>
    <recommendedName>
        <fullName evidence="2">Haem-binding uptake Tiki superfamily ChaN domain-containing protein</fullName>
    </recommendedName>
</protein>
<name>A0A0A1VZK4_MICAE</name>
<feature type="domain" description="Haem-binding uptake Tiki superfamily ChaN" evidence="2">
    <location>
        <begin position="35"/>
        <end position="242"/>
    </location>
</feature>
<gene>
    <name evidence="3" type="ORF">N44_04040</name>
</gene>
<evidence type="ECO:0000313" key="3">
    <source>
        <dbReference type="EMBL" id="GAL95185.1"/>
    </source>
</evidence>
<dbReference type="Proteomes" id="UP000030321">
    <property type="component" value="Unassembled WGS sequence"/>
</dbReference>
<dbReference type="EMBL" id="BBPA01000068">
    <property type="protein sequence ID" value="GAL95185.1"/>
    <property type="molecule type" value="Genomic_DNA"/>
</dbReference>
<dbReference type="SUPFAM" id="SSF159501">
    <property type="entry name" value="EreA/ChaN-like"/>
    <property type="match status" value="1"/>
</dbReference>